<comment type="caution">
    <text evidence="2">The sequence shown here is derived from an EMBL/GenBank/DDBJ whole genome shotgun (WGS) entry which is preliminary data.</text>
</comment>
<evidence type="ECO:0000256" key="1">
    <source>
        <dbReference type="SAM" id="MobiDB-lite"/>
    </source>
</evidence>
<gene>
    <name evidence="2" type="ORF">EYF80_065742</name>
</gene>
<dbReference type="AlphaFoldDB" id="A0A4Z2E697"/>
<sequence>MRRSGGAPSPALPARRSQPGAPRRRSQAALPGFLRQRRAAA</sequence>
<feature type="region of interest" description="Disordered" evidence="1">
    <location>
        <begin position="1"/>
        <end position="41"/>
    </location>
</feature>
<reference evidence="2 3" key="1">
    <citation type="submission" date="2019-03" db="EMBL/GenBank/DDBJ databases">
        <title>First draft genome of Liparis tanakae, snailfish: a comprehensive survey of snailfish specific genes.</title>
        <authorList>
            <person name="Kim W."/>
            <person name="Song I."/>
            <person name="Jeong J.-H."/>
            <person name="Kim D."/>
            <person name="Kim S."/>
            <person name="Ryu S."/>
            <person name="Song J.Y."/>
            <person name="Lee S.K."/>
        </authorList>
    </citation>
    <scope>NUCLEOTIDE SEQUENCE [LARGE SCALE GENOMIC DNA]</scope>
    <source>
        <tissue evidence="2">Muscle</tissue>
    </source>
</reference>
<dbReference type="Proteomes" id="UP000314294">
    <property type="component" value="Unassembled WGS sequence"/>
</dbReference>
<evidence type="ECO:0000313" key="3">
    <source>
        <dbReference type="Proteomes" id="UP000314294"/>
    </source>
</evidence>
<organism evidence="2 3">
    <name type="scientific">Liparis tanakae</name>
    <name type="common">Tanaka's snailfish</name>
    <dbReference type="NCBI Taxonomy" id="230148"/>
    <lineage>
        <taxon>Eukaryota</taxon>
        <taxon>Metazoa</taxon>
        <taxon>Chordata</taxon>
        <taxon>Craniata</taxon>
        <taxon>Vertebrata</taxon>
        <taxon>Euteleostomi</taxon>
        <taxon>Actinopterygii</taxon>
        <taxon>Neopterygii</taxon>
        <taxon>Teleostei</taxon>
        <taxon>Neoteleostei</taxon>
        <taxon>Acanthomorphata</taxon>
        <taxon>Eupercaria</taxon>
        <taxon>Perciformes</taxon>
        <taxon>Cottioidei</taxon>
        <taxon>Cottales</taxon>
        <taxon>Liparidae</taxon>
        <taxon>Liparis</taxon>
    </lineage>
</organism>
<dbReference type="EMBL" id="SRLO01016322">
    <property type="protein sequence ID" value="TNN24134.1"/>
    <property type="molecule type" value="Genomic_DNA"/>
</dbReference>
<evidence type="ECO:0000313" key="2">
    <source>
        <dbReference type="EMBL" id="TNN24134.1"/>
    </source>
</evidence>
<accession>A0A4Z2E697</accession>
<keyword evidence="3" id="KW-1185">Reference proteome</keyword>
<protein>
    <submittedName>
        <fullName evidence="2">Uncharacterized protein</fullName>
    </submittedName>
</protein>
<name>A0A4Z2E697_9TELE</name>
<proteinExistence type="predicted"/>